<comment type="caution">
    <text evidence="2">The sequence shown here is derived from an EMBL/GenBank/DDBJ whole genome shotgun (WGS) entry which is preliminary data.</text>
</comment>
<sequence>MSKNKLSHFLSFPQNSNLKLKTSLRLKLSVQFERLICYGLRILMKRLKQWWILVVMVGEVEVEVGMMVIVMRRWRKKDRVLLEWLNFTSDYAKTHSQDSFLLCPCIQHLMLANTIFSEKITINMTSFSFFPFMIFNEVLWE</sequence>
<evidence type="ECO:0000313" key="3">
    <source>
        <dbReference type="Proteomes" id="UP001164929"/>
    </source>
</evidence>
<keyword evidence="1" id="KW-0472">Membrane</keyword>
<evidence type="ECO:0000313" key="2">
    <source>
        <dbReference type="EMBL" id="KAJ6978906.1"/>
    </source>
</evidence>
<accession>A0AAD6Q4Q8</accession>
<evidence type="ECO:0000256" key="1">
    <source>
        <dbReference type="SAM" id="Phobius"/>
    </source>
</evidence>
<dbReference type="Proteomes" id="UP001164929">
    <property type="component" value="Chromosome 11"/>
</dbReference>
<proteinExistence type="predicted"/>
<dbReference type="EMBL" id="JAQIZT010000011">
    <property type="protein sequence ID" value="KAJ6978906.1"/>
    <property type="molecule type" value="Genomic_DNA"/>
</dbReference>
<name>A0AAD6Q4Q8_9ROSI</name>
<reference evidence="2" key="1">
    <citation type="journal article" date="2023" name="Mol. Ecol. Resour.">
        <title>Chromosome-level genome assembly of a triploid poplar Populus alba 'Berolinensis'.</title>
        <authorList>
            <person name="Chen S."/>
            <person name="Yu Y."/>
            <person name="Wang X."/>
            <person name="Wang S."/>
            <person name="Zhang T."/>
            <person name="Zhou Y."/>
            <person name="He R."/>
            <person name="Meng N."/>
            <person name="Wang Y."/>
            <person name="Liu W."/>
            <person name="Liu Z."/>
            <person name="Liu J."/>
            <person name="Guo Q."/>
            <person name="Huang H."/>
            <person name="Sederoff R.R."/>
            <person name="Wang G."/>
            <person name="Qu G."/>
            <person name="Chen S."/>
        </authorList>
    </citation>
    <scope>NUCLEOTIDE SEQUENCE</scope>
    <source>
        <strain evidence="2">SC-2020</strain>
    </source>
</reference>
<feature type="transmembrane region" description="Helical" evidence="1">
    <location>
        <begin position="50"/>
        <end position="71"/>
    </location>
</feature>
<keyword evidence="1" id="KW-1133">Transmembrane helix</keyword>
<protein>
    <submittedName>
        <fullName evidence="2">Uncharacterized protein</fullName>
    </submittedName>
</protein>
<keyword evidence="3" id="KW-1185">Reference proteome</keyword>
<gene>
    <name evidence="2" type="ORF">NC653_027170</name>
</gene>
<organism evidence="2 3">
    <name type="scientific">Populus alba x Populus x berolinensis</name>
    <dbReference type="NCBI Taxonomy" id="444605"/>
    <lineage>
        <taxon>Eukaryota</taxon>
        <taxon>Viridiplantae</taxon>
        <taxon>Streptophyta</taxon>
        <taxon>Embryophyta</taxon>
        <taxon>Tracheophyta</taxon>
        <taxon>Spermatophyta</taxon>
        <taxon>Magnoliopsida</taxon>
        <taxon>eudicotyledons</taxon>
        <taxon>Gunneridae</taxon>
        <taxon>Pentapetalae</taxon>
        <taxon>rosids</taxon>
        <taxon>fabids</taxon>
        <taxon>Malpighiales</taxon>
        <taxon>Salicaceae</taxon>
        <taxon>Saliceae</taxon>
        <taxon>Populus</taxon>
    </lineage>
</organism>
<keyword evidence="1" id="KW-0812">Transmembrane</keyword>
<dbReference type="AlphaFoldDB" id="A0AAD6Q4Q8"/>